<proteinExistence type="predicted"/>
<keyword evidence="2" id="KW-1185">Reference proteome</keyword>
<reference evidence="2" key="1">
    <citation type="journal article" date="2013" name="Science">
        <title>The Amborella genome and the evolution of flowering plants.</title>
        <authorList>
            <consortium name="Amborella Genome Project"/>
        </authorList>
    </citation>
    <scope>NUCLEOTIDE SEQUENCE [LARGE SCALE GENOMIC DNA]</scope>
</reference>
<dbReference type="Gramene" id="ERN17022">
    <property type="protein sequence ID" value="ERN17022"/>
    <property type="gene ID" value="AMTR_s00057p00220810"/>
</dbReference>
<organism evidence="1 2">
    <name type="scientific">Amborella trichopoda</name>
    <dbReference type="NCBI Taxonomy" id="13333"/>
    <lineage>
        <taxon>Eukaryota</taxon>
        <taxon>Viridiplantae</taxon>
        <taxon>Streptophyta</taxon>
        <taxon>Embryophyta</taxon>
        <taxon>Tracheophyta</taxon>
        <taxon>Spermatophyta</taxon>
        <taxon>Magnoliopsida</taxon>
        <taxon>Amborellales</taxon>
        <taxon>Amborellaceae</taxon>
        <taxon>Amborella</taxon>
    </lineage>
</organism>
<evidence type="ECO:0000313" key="1">
    <source>
        <dbReference type="EMBL" id="ERN17022.1"/>
    </source>
</evidence>
<evidence type="ECO:0000313" key="2">
    <source>
        <dbReference type="Proteomes" id="UP000017836"/>
    </source>
</evidence>
<accession>U5D6K2</accession>
<dbReference type="Proteomes" id="UP000017836">
    <property type="component" value="Unassembled WGS sequence"/>
</dbReference>
<gene>
    <name evidence="1" type="ORF">AMTR_s00057p00220810</name>
</gene>
<protein>
    <submittedName>
        <fullName evidence="1">Uncharacterized protein</fullName>
    </submittedName>
</protein>
<dbReference type="HOGENOM" id="CLU_2530495_0_0_1"/>
<sequence length="84" mass="8988">MSEPSLGSLARGNARGGAFYDPFYWCPSGSGFVQGNTKGREKMGMDDFSIYSHVHFSSASMLPLQKTSAASNDAATQEKKASCK</sequence>
<dbReference type="EMBL" id="KI392405">
    <property type="protein sequence ID" value="ERN17022.1"/>
    <property type="molecule type" value="Genomic_DNA"/>
</dbReference>
<dbReference type="AlphaFoldDB" id="U5D6K2"/>
<name>U5D6K2_AMBTC</name>